<keyword evidence="1" id="KW-1133">Transmembrane helix</keyword>
<dbReference type="AlphaFoldDB" id="A0A420BEQ0"/>
<comment type="caution">
    <text evidence="2">The sequence shown here is derived from an EMBL/GenBank/DDBJ whole genome shotgun (WGS) entry which is preliminary data.</text>
</comment>
<name>A0A420BEQ0_SPHD1</name>
<reference evidence="2 3" key="1">
    <citation type="submission" date="2018-09" db="EMBL/GenBank/DDBJ databases">
        <title>Genomic Encyclopedia of Type Strains, Phase III (KMG-III): the genomes of soil and plant-associated and newly described type strains.</title>
        <authorList>
            <person name="Whitman W."/>
        </authorList>
    </citation>
    <scope>NUCLEOTIDE SEQUENCE [LARGE SCALE GENOMIC DNA]</scope>
    <source>
        <strain evidence="2 3">CECT 7938</strain>
    </source>
</reference>
<keyword evidence="1" id="KW-0472">Membrane</keyword>
<organism evidence="2 3">
    <name type="scientific">Sphingobacterium detergens</name>
    <dbReference type="NCBI Taxonomy" id="1145106"/>
    <lineage>
        <taxon>Bacteria</taxon>
        <taxon>Pseudomonadati</taxon>
        <taxon>Bacteroidota</taxon>
        <taxon>Sphingobacteriia</taxon>
        <taxon>Sphingobacteriales</taxon>
        <taxon>Sphingobacteriaceae</taxon>
        <taxon>Sphingobacterium</taxon>
    </lineage>
</organism>
<evidence type="ECO:0000256" key="1">
    <source>
        <dbReference type="SAM" id="Phobius"/>
    </source>
</evidence>
<keyword evidence="1" id="KW-0812">Transmembrane</keyword>
<proteinExistence type="predicted"/>
<sequence length="175" mass="20349">MKQPLQAEAFNFDRILLYSLYAALISFALMFASTLLIRNIHPLWNAVLVIGFPYSLFVSKIKSSADVIIFEDNQIILNGKNIAIQDIEFFRIFDSLRLYFVLRITLKTGQQYIHYLPVSAKQDLENYFEKEGVRSSKGSFDFIAKYYSLLYVLPVMILLGLAYSLGTQLYYYLQY</sequence>
<protein>
    <submittedName>
        <fullName evidence="2">Uncharacterized protein</fullName>
    </submittedName>
</protein>
<feature type="transmembrane region" description="Helical" evidence="1">
    <location>
        <begin position="149"/>
        <end position="173"/>
    </location>
</feature>
<dbReference type="OrthoDB" id="705591at2"/>
<dbReference type="Proteomes" id="UP000286246">
    <property type="component" value="Unassembled WGS sequence"/>
</dbReference>
<feature type="transmembrane region" description="Helical" evidence="1">
    <location>
        <begin position="15"/>
        <end position="37"/>
    </location>
</feature>
<keyword evidence="3" id="KW-1185">Reference proteome</keyword>
<dbReference type="EMBL" id="RAPY01000001">
    <property type="protein sequence ID" value="RKE55185.1"/>
    <property type="molecule type" value="Genomic_DNA"/>
</dbReference>
<evidence type="ECO:0000313" key="2">
    <source>
        <dbReference type="EMBL" id="RKE55185.1"/>
    </source>
</evidence>
<evidence type="ECO:0000313" key="3">
    <source>
        <dbReference type="Proteomes" id="UP000286246"/>
    </source>
</evidence>
<dbReference type="RefSeq" id="WP_120257002.1">
    <property type="nucleotide sequence ID" value="NZ_RAPY01000001.1"/>
</dbReference>
<gene>
    <name evidence="2" type="ORF">DFQ12_0014</name>
</gene>
<accession>A0A420BEQ0</accession>